<sequence>MKLREYAIRRIASSLITLFFLSLLVFTMSRTLIDPVSAYVDPRQLDLATLERVREIHHLNDPLLNQYFYWLRDALKGDLG</sequence>
<evidence type="ECO:0000256" key="1">
    <source>
        <dbReference type="ARBA" id="ARBA00004651"/>
    </source>
</evidence>
<feature type="domain" description="ABC transporter type 1 GsiC-like N-terminal" evidence="4">
    <location>
        <begin position="6"/>
        <end position="77"/>
    </location>
</feature>
<name>X0VNB7_9ZZZZ</name>
<reference evidence="5" key="1">
    <citation type="journal article" date="2014" name="Front. Microbiol.">
        <title>High frequency of phylogenetically diverse reductive dehalogenase-homologous genes in deep subseafloor sedimentary metagenomes.</title>
        <authorList>
            <person name="Kawai M."/>
            <person name="Futagami T."/>
            <person name="Toyoda A."/>
            <person name="Takaki Y."/>
            <person name="Nishi S."/>
            <person name="Hori S."/>
            <person name="Arai W."/>
            <person name="Tsubouchi T."/>
            <person name="Morono Y."/>
            <person name="Uchiyama I."/>
            <person name="Ito T."/>
            <person name="Fujiyama A."/>
            <person name="Inagaki F."/>
            <person name="Takami H."/>
        </authorList>
    </citation>
    <scope>NUCLEOTIDE SEQUENCE</scope>
    <source>
        <strain evidence="5">Expedition CK06-06</strain>
    </source>
</reference>
<keyword evidence="3" id="KW-0472">Membrane</keyword>
<dbReference type="AlphaFoldDB" id="X0VNB7"/>
<dbReference type="PANTHER" id="PTHR43163">
    <property type="entry name" value="DIPEPTIDE TRANSPORT SYSTEM PERMEASE PROTEIN DPPB-RELATED"/>
    <property type="match status" value="1"/>
</dbReference>
<proteinExistence type="predicted"/>
<keyword evidence="2" id="KW-0813">Transport</keyword>
<keyword evidence="3" id="KW-1003">Cell membrane</keyword>
<accession>X0VNB7</accession>
<feature type="non-terminal residue" evidence="5">
    <location>
        <position position="80"/>
    </location>
</feature>
<evidence type="ECO:0000256" key="3">
    <source>
        <dbReference type="ARBA" id="ARBA00022475"/>
    </source>
</evidence>
<protein>
    <recommendedName>
        <fullName evidence="4">ABC transporter type 1 GsiC-like N-terminal domain-containing protein</fullName>
    </recommendedName>
</protein>
<gene>
    <name evidence="5" type="ORF">S01H1_51028</name>
</gene>
<evidence type="ECO:0000256" key="2">
    <source>
        <dbReference type="ARBA" id="ARBA00022448"/>
    </source>
</evidence>
<evidence type="ECO:0000259" key="4">
    <source>
        <dbReference type="Pfam" id="PF19300"/>
    </source>
</evidence>
<dbReference type="PANTHER" id="PTHR43163:SF6">
    <property type="entry name" value="DIPEPTIDE TRANSPORT SYSTEM PERMEASE PROTEIN DPPB-RELATED"/>
    <property type="match status" value="1"/>
</dbReference>
<dbReference type="Pfam" id="PF19300">
    <property type="entry name" value="BPD_transp_1_N"/>
    <property type="match status" value="1"/>
</dbReference>
<comment type="subcellular location">
    <subcellularLocation>
        <location evidence="1">Cell membrane</location>
        <topology evidence="1">Multi-pass membrane protein</topology>
    </subcellularLocation>
</comment>
<comment type="caution">
    <text evidence="5">The sequence shown here is derived from an EMBL/GenBank/DDBJ whole genome shotgun (WGS) entry which is preliminary data.</text>
</comment>
<dbReference type="EMBL" id="BARS01032910">
    <property type="protein sequence ID" value="GAG19884.1"/>
    <property type="molecule type" value="Genomic_DNA"/>
</dbReference>
<dbReference type="InterPro" id="IPR045621">
    <property type="entry name" value="BPD_transp_1_N"/>
</dbReference>
<evidence type="ECO:0000313" key="5">
    <source>
        <dbReference type="EMBL" id="GAG19884.1"/>
    </source>
</evidence>
<dbReference type="GO" id="GO:0005886">
    <property type="term" value="C:plasma membrane"/>
    <property type="evidence" value="ECO:0007669"/>
    <property type="project" value="UniProtKB-SubCell"/>
</dbReference>
<organism evidence="5">
    <name type="scientific">marine sediment metagenome</name>
    <dbReference type="NCBI Taxonomy" id="412755"/>
    <lineage>
        <taxon>unclassified sequences</taxon>
        <taxon>metagenomes</taxon>
        <taxon>ecological metagenomes</taxon>
    </lineage>
</organism>